<organism evidence="2 3">
    <name type="scientific">Apostasia shenzhenica</name>
    <dbReference type="NCBI Taxonomy" id="1088818"/>
    <lineage>
        <taxon>Eukaryota</taxon>
        <taxon>Viridiplantae</taxon>
        <taxon>Streptophyta</taxon>
        <taxon>Embryophyta</taxon>
        <taxon>Tracheophyta</taxon>
        <taxon>Spermatophyta</taxon>
        <taxon>Magnoliopsida</taxon>
        <taxon>Liliopsida</taxon>
        <taxon>Asparagales</taxon>
        <taxon>Orchidaceae</taxon>
        <taxon>Apostasioideae</taxon>
        <taxon>Apostasia</taxon>
    </lineage>
</organism>
<dbReference type="EMBL" id="KZ453531">
    <property type="protein sequence ID" value="PKA47278.1"/>
    <property type="molecule type" value="Genomic_DNA"/>
</dbReference>
<evidence type="ECO:0000313" key="2">
    <source>
        <dbReference type="EMBL" id="PKA47278.1"/>
    </source>
</evidence>
<keyword evidence="3" id="KW-1185">Reference proteome</keyword>
<reference evidence="2 3" key="1">
    <citation type="journal article" date="2017" name="Nature">
        <title>The Apostasia genome and the evolution of orchids.</title>
        <authorList>
            <person name="Zhang G.Q."/>
            <person name="Liu K.W."/>
            <person name="Li Z."/>
            <person name="Lohaus R."/>
            <person name="Hsiao Y.Y."/>
            <person name="Niu S.C."/>
            <person name="Wang J.Y."/>
            <person name="Lin Y.C."/>
            <person name="Xu Q."/>
            <person name="Chen L.J."/>
            <person name="Yoshida K."/>
            <person name="Fujiwara S."/>
            <person name="Wang Z.W."/>
            <person name="Zhang Y.Q."/>
            <person name="Mitsuda N."/>
            <person name="Wang M."/>
            <person name="Liu G.H."/>
            <person name="Pecoraro L."/>
            <person name="Huang H.X."/>
            <person name="Xiao X.J."/>
            <person name="Lin M."/>
            <person name="Wu X.Y."/>
            <person name="Wu W.L."/>
            <person name="Chen Y.Y."/>
            <person name="Chang S.B."/>
            <person name="Sakamoto S."/>
            <person name="Ohme-Takagi M."/>
            <person name="Yagi M."/>
            <person name="Zeng S.J."/>
            <person name="Shen C.Y."/>
            <person name="Yeh C.M."/>
            <person name="Luo Y.B."/>
            <person name="Tsai W.C."/>
            <person name="Van de Peer Y."/>
            <person name="Liu Z.J."/>
        </authorList>
    </citation>
    <scope>NUCLEOTIDE SEQUENCE [LARGE SCALE GENOMIC DNA]</scope>
    <source>
        <strain evidence="3">cv. Shenzhen</strain>
        <tissue evidence="2">Stem</tissue>
    </source>
</reference>
<protein>
    <submittedName>
        <fullName evidence="2">Uncharacterized protein</fullName>
    </submittedName>
</protein>
<accession>A0A2H9ZVF8</accession>
<dbReference type="Proteomes" id="UP000236161">
    <property type="component" value="Unassembled WGS sequence"/>
</dbReference>
<name>A0A2H9ZVF8_9ASPA</name>
<gene>
    <name evidence="2" type="ORF">AXF42_Ash017223</name>
</gene>
<evidence type="ECO:0000256" key="1">
    <source>
        <dbReference type="SAM" id="Phobius"/>
    </source>
</evidence>
<keyword evidence="1" id="KW-0472">Membrane</keyword>
<keyword evidence="1" id="KW-0812">Transmembrane</keyword>
<proteinExistence type="predicted"/>
<feature type="transmembrane region" description="Helical" evidence="1">
    <location>
        <begin position="25"/>
        <end position="47"/>
    </location>
</feature>
<keyword evidence="1" id="KW-1133">Transmembrane helix</keyword>
<dbReference type="AlphaFoldDB" id="A0A2H9ZVF8"/>
<evidence type="ECO:0000313" key="3">
    <source>
        <dbReference type="Proteomes" id="UP000236161"/>
    </source>
</evidence>
<sequence length="88" mass="10536">MHSALSLAFFLEVREIPPTSFFLVQRLPFFLFLVIIINRVLMFLILVDRRSRRTNIKLCLMKTIMDSYMPGIAVIPHRRERQRCTHFI</sequence>